<dbReference type="PROSITE" id="PS50041">
    <property type="entry name" value="C_TYPE_LECTIN_2"/>
    <property type="match status" value="1"/>
</dbReference>
<protein>
    <recommendedName>
        <fullName evidence="4">C-type lectin domain-containing protein</fullName>
    </recommendedName>
</protein>
<proteinExistence type="predicted"/>
<dbReference type="Gene3D" id="3.10.100.10">
    <property type="entry name" value="Mannose-Binding Protein A, subunit A"/>
    <property type="match status" value="1"/>
</dbReference>
<dbReference type="InterPro" id="IPR001304">
    <property type="entry name" value="C-type_lectin-like"/>
</dbReference>
<reference evidence="5 6" key="1">
    <citation type="journal article" date="2008" name="Nature">
        <title>The Trichoplax genome and the nature of placozoans.</title>
        <authorList>
            <person name="Srivastava M."/>
            <person name="Begovic E."/>
            <person name="Chapman J."/>
            <person name="Putnam N.H."/>
            <person name="Hellsten U."/>
            <person name="Kawashima T."/>
            <person name="Kuo A."/>
            <person name="Mitros T."/>
            <person name="Salamov A."/>
            <person name="Carpenter M.L."/>
            <person name="Signorovitch A.Y."/>
            <person name="Moreno M.A."/>
            <person name="Kamm K."/>
            <person name="Grimwood J."/>
            <person name="Schmutz J."/>
            <person name="Shapiro H."/>
            <person name="Grigoriev I.V."/>
            <person name="Buss L.W."/>
            <person name="Schierwater B."/>
            <person name="Dellaporta S.L."/>
            <person name="Rokhsar D.S."/>
        </authorList>
    </citation>
    <scope>NUCLEOTIDE SEQUENCE [LARGE SCALE GENOMIC DNA]</scope>
    <source>
        <strain evidence="5 6">Grell-BS-1999</strain>
    </source>
</reference>
<dbReference type="InParanoid" id="B3SDH3"/>
<feature type="domain" description="C-type lectin" evidence="4">
    <location>
        <begin position="27"/>
        <end position="148"/>
    </location>
</feature>
<dbReference type="InterPro" id="IPR051527">
    <property type="entry name" value="KLR_subfamily_B"/>
</dbReference>
<dbReference type="RefSeq" id="XP_002118298.1">
    <property type="nucleotide sequence ID" value="XM_002118262.1"/>
</dbReference>
<keyword evidence="6" id="KW-1185">Reference proteome</keyword>
<dbReference type="Pfam" id="PF00059">
    <property type="entry name" value="Lectin_C"/>
    <property type="match status" value="1"/>
</dbReference>
<dbReference type="KEGG" id="tad:TRIADDRAFT_62329"/>
<dbReference type="HOGENOM" id="CLU_1350448_0_0_1"/>
<dbReference type="SUPFAM" id="SSF56436">
    <property type="entry name" value="C-type lectin-like"/>
    <property type="match status" value="1"/>
</dbReference>
<dbReference type="OrthoDB" id="6153550at2759"/>
<evidence type="ECO:0000259" key="4">
    <source>
        <dbReference type="PROSITE" id="PS50041"/>
    </source>
</evidence>
<keyword evidence="3" id="KW-0472">Membrane</keyword>
<keyword evidence="1 3" id="KW-1133">Transmembrane helix</keyword>
<dbReference type="SMART" id="SM00034">
    <property type="entry name" value="CLECT"/>
    <property type="match status" value="1"/>
</dbReference>
<dbReference type="InterPro" id="IPR016187">
    <property type="entry name" value="CTDL_fold"/>
</dbReference>
<name>B3SDH3_TRIAD</name>
<organism evidence="5 6">
    <name type="scientific">Trichoplax adhaerens</name>
    <name type="common">Trichoplax reptans</name>
    <dbReference type="NCBI Taxonomy" id="10228"/>
    <lineage>
        <taxon>Eukaryota</taxon>
        <taxon>Metazoa</taxon>
        <taxon>Placozoa</taxon>
        <taxon>Uniplacotomia</taxon>
        <taxon>Trichoplacea</taxon>
        <taxon>Trichoplacidae</taxon>
        <taxon>Trichoplax</taxon>
    </lineage>
</organism>
<evidence type="ECO:0000256" key="1">
    <source>
        <dbReference type="ARBA" id="ARBA00022989"/>
    </source>
</evidence>
<evidence type="ECO:0000313" key="6">
    <source>
        <dbReference type="Proteomes" id="UP000009022"/>
    </source>
</evidence>
<dbReference type="GeneID" id="6759511"/>
<accession>B3SDH3</accession>
<dbReference type="PANTHER" id="PTHR46784">
    <property type="entry name" value="KILLER CELL LECTIN-LIKE RECEPTOR SUBFAMILY B MEMBER 1"/>
    <property type="match status" value="1"/>
</dbReference>
<gene>
    <name evidence="5" type="ORF">TRIADDRAFT_62329</name>
</gene>
<dbReference type="CTD" id="6759511"/>
<dbReference type="EMBL" id="DS985279">
    <property type="protein sequence ID" value="EDV19232.1"/>
    <property type="molecule type" value="Genomic_DNA"/>
</dbReference>
<evidence type="ECO:0000256" key="3">
    <source>
        <dbReference type="SAM" id="Phobius"/>
    </source>
</evidence>
<dbReference type="FunCoup" id="B3SDH3">
    <property type="interactions" value="28"/>
</dbReference>
<feature type="transmembrane region" description="Helical" evidence="3">
    <location>
        <begin position="182"/>
        <end position="202"/>
    </location>
</feature>
<keyword evidence="3" id="KW-0812">Transmembrane</keyword>
<dbReference type="PANTHER" id="PTHR46784:SF1">
    <property type="entry name" value="KILLER CELL LECTIN-LIKE RECEPTOR SUBFAMILY B MEMBER 1"/>
    <property type="match status" value="1"/>
</dbReference>
<dbReference type="PhylomeDB" id="B3SDH3"/>
<dbReference type="CDD" id="cd00037">
    <property type="entry name" value="CLECT"/>
    <property type="match status" value="1"/>
</dbReference>
<dbReference type="AlphaFoldDB" id="B3SDH3"/>
<evidence type="ECO:0000256" key="2">
    <source>
        <dbReference type="ARBA" id="ARBA00023157"/>
    </source>
</evidence>
<evidence type="ECO:0000313" key="5">
    <source>
        <dbReference type="EMBL" id="EDV19232.1"/>
    </source>
</evidence>
<dbReference type="Proteomes" id="UP000009022">
    <property type="component" value="Unassembled WGS sequence"/>
</dbReference>
<dbReference type="InterPro" id="IPR016186">
    <property type="entry name" value="C-type_lectin-like/link_sf"/>
</dbReference>
<sequence>MILRCHFIASSQIHTCPDNWLMHQDNLRNDCFKLFNGSHLEWNEANNSCISENGTLLLLLDSSMAQIVQRLYKNYGSLAWIGMQATQGDSGKYYEYKWINGQKFDLASPGWSRLPELAKGAQKCVSLFLSHWQLLTESCDSKLNYLCHRASITTLPYATSTQGPNTAAITTDSTEVNGAAGLSLYTLLSIGLALFTMGLLGIH</sequence>
<keyword evidence="2" id="KW-1015">Disulfide bond</keyword>